<keyword evidence="3" id="KW-1185">Reference proteome</keyword>
<gene>
    <name evidence="2" type="ORF">ACFFX0_02210</name>
</gene>
<feature type="region of interest" description="Disordered" evidence="1">
    <location>
        <begin position="61"/>
        <end position="87"/>
    </location>
</feature>
<organism evidence="2 3">
    <name type="scientific">Citricoccus parietis</name>
    <dbReference type="NCBI Taxonomy" id="592307"/>
    <lineage>
        <taxon>Bacteria</taxon>
        <taxon>Bacillati</taxon>
        <taxon>Actinomycetota</taxon>
        <taxon>Actinomycetes</taxon>
        <taxon>Micrococcales</taxon>
        <taxon>Micrococcaceae</taxon>
        <taxon>Citricoccus</taxon>
    </lineage>
</organism>
<accession>A0ABV5FTS1</accession>
<evidence type="ECO:0000313" key="2">
    <source>
        <dbReference type="EMBL" id="MFB9070066.1"/>
    </source>
</evidence>
<reference evidence="2 3" key="1">
    <citation type="submission" date="2024-09" db="EMBL/GenBank/DDBJ databases">
        <authorList>
            <person name="Sun Q."/>
            <person name="Mori K."/>
        </authorList>
    </citation>
    <scope>NUCLEOTIDE SEQUENCE [LARGE SCALE GENOMIC DNA]</scope>
    <source>
        <strain evidence="2 3">CCM 7609</strain>
    </source>
</reference>
<evidence type="ECO:0000313" key="3">
    <source>
        <dbReference type="Proteomes" id="UP001589575"/>
    </source>
</evidence>
<name>A0ABV5FTS1_9MICC</name>
<evidence type="ECO:0000256" key="1">
    <source>
        <dbReference type="SAM" id="MobiDB-lite"/>
    </source>
</evidence>
<proteinExistence type="predicted"/>
<dbReference type="Proteomes" id="UP001589575">
    <property type="component" value="Unassembled WGS sequence"/>
</dbReference>
<comment type="caution">
    <text evidence="2">The sequence shown here is derived from an EMBL/GenBank/DDBJ whole genome shotgun (WGS) entry which is preliminary data.</text>
</comment>
<sequence length="87" mass="9151">MGADHVGIVIPHLGTQPDDAFLEQTVVDVVLAGRRINRRHTGSSGRCGHGALPSFRWTSHATTAPGGTRPALVLDRDYCPTAPPGPS</sequence>
<protein>
    <submittedName>
        <fullName evidence="2">Uncharacterized protein</fullName>
    </submittedName>
</protein>
<dbReference type="EMBL" id="JBHMFI010000001">
    <property type="protein sequence ID" value="MFB9070066.1"/>
    <property type="molecule type" value="Genomic_DNA"/>
</dbReference>